<dbReference type="EMBL" id="FXYH01000012">
    <property type="protein sequence ID" value="SMX45693.1"/>
    <property type="molecule type" value="Genomic_DNA"/>
</dbReference>
<dbReference type="Proteomes" id="UP000220836">
    <property type="component" value="Unassembled WGS sequence"/>
</dbReference>
<keyword evidence="2" id="KW-1185">Reference proteome</keyword>
<proteinExistence type="predicted"/>
<organism evidence="1 2">
    <name type="scientific">Pelagimonas varians</name>
    <dbReference type="NCBI Taxonomy" id="696760"/>
    <lineage>
        <taxon>Bacteria</taxon>
        <taxon>Pseudomonadati</taxon>
        <taxon>Pseudomonadota</taxon>
        <taxon>Alphaproteobacteria</taxon>
        <taxon>Rhodobacterales</taxon>
        <taxon>Roseobacteraceae</taxon>
        <taxon>Pelagimonas</taxon>
    </lineage>
</organism>
<dbReference type="AlphaFoldDB" id="A0A238KS82"/>
<gene>
    <name evidence="1" type="ORF">PEV8663_03090</name>
</gene>
<name>A0A238KS82_9RHOB</name>
<reference evidence="1 2" key="1">
    <citation type="submission" date="2017-05" db="EMBL/GenBank/DDBJ databases">
        <authorList>
            <person name="Song R."/>
            <person name="Chenine A.L."/>
            <person name="Ruprecht R.M."/>
        </authorList>
    </citation>
    <scope>NUCLEOTIDE SEQUENCE [LARGE SCALE GENOMIC DNA]</scope>
    <source>
        <strain evidence="1 2">CECT 8663</strain>
    </source>
</reference>
<evidence type="ECO:0000313" key="1">
    <source>
        <dbReference type="EMBL" id="SMX45693.1"/>
    </source>
</evidence>
<evidence type="ECO:0000313" key="2">
    <source>
        <dbReference type="Proteomes" id="UP000220836"/>
    </source>
</evidence>
<accession>A0A238KS82</accession>
<protein>
    <submittedName>
        <fullName evidence="1">Uncharacterized protein</fullName>
    </submittedName>
</protein>
<sequence length="134" mass="14648">MDAGSREFERNGFACGQKIEGRGIVLVKLLHVARAGGVVNVDFIGQNHRIHTVARHFFVPVAKPVRADGFLFHAFAFWCAIPAQTGLPNLWPIQRPDNCRQGGGTGHTVIAGGWSTAAGFPRPDPEWLERPARP</sequence>